<feature type="domain" description="SWIM-type" evidence="2">
    <location>
        <begin position="45"/>
        <end position="75"/>
    </location>
</feature>
<reference evidence="3 4" key="1">
    <citation type="journal article" date="2018" name="Nat. Ecol. Evol.">
        <title>Genomic signatures of mitonuclear coevolution across populations of Tigriopus californicus.</title>
        <authorList>
            <person name="Barreto F.S."/>
            <person name="Watson E.T."/>
            <person name="Lima T.G."/>
            <person name="Willett C.S."/>
            <person name="Edmands S."/>
            <person name="Li W."/>
            <person name="Burton R.S."/>
        </authorList>
    </citation>
    <scope>NUCLEOTIDE SEQUENCE [LARGE SCALE GENOMIC DNA]</scope>
    <source>
        <strain evidence="3 4">San Diego</strain>
    </source>
</reference>
<evidence type="ECO:0000313" key="3">
    <source>
        <dbReference type="EMBL" id="TRY67649.1"/>
    </source>
</evidence>
<keyword evidence="1" id="KW-0479">Metal-binding</keyword>
<evidence type="ECO:0000313" key="4">
    <source>
        <dbReference type="Proteomes" id="UP000318571"/>
    </source>
</evidence>
<keyword evidence="1" id="KW-0862">Zinc</keyword>
<dbReference type="AlphaFoldDB" id="A0A553NQJ1"/>
<dbReference type="InterPro" id="IPR007527">
    <property type="entry name" value="Znf_SWIM"/>
</dbReference>
<dbReference type="EMBL" id="VCGU01000011">
    <property type="protein sequence ID" value="TRY67649.1"/>
    <property type="molecule type" value="Genomic_DNA"/>
</dbReference>
<dbReference type="PROSITE" id="PS50966">
    <property type="entry name" value="ZF_SWIM"/>
    <property type="match status" value="1"/>
</dbReference>
<dbReference type="GO" id="GO:0008270">
    <property type="term" value="F:zinc ion binding"/>
    <property type="evidence" value="ECO:0007669"/>
    <property type="project" value="UniProtKB-KW"/>
</dbReference>
<keyword evidence="1" id="KW-0863">Zinc-finger</keyword>
<dbReference type="Proteomes" id="UP000318571">
    <property type="component" value="Chromosome 4"/>
</dbReference>
<comment type="caution">
    <text evidence="3">The sequence shown here is derived from an EMBL/GenBank/DDBJ whole genome shotgun (WGS) entry which is preliminary data.</text>
</comment>
<accession>A0A553NQJ1</accession>
<protein>
    <recommendedName>
        <fullName evidence="2">SWIM-type domain-containing protein</fullName>
    </recommendedName>
</protein>
<sequence length="180" mass="20278">MDENCFRISKQEPTGDLNFYTLQKNRFPCNSALCLVQCERCPKGIACAHEYTCTCQQYAYRNSCKHSHILMLSERLTPNAVSDCDDRASSISADDRVKTVAGPVFVDGVETVGEALVYVAECVHMEEEFAKRMRAIKNTLKSDNINTKEKRLVMESMREPFRSIVNTPLSINPGTLPSQD</sequence>
<proteinExistence type="predicted"/>
<evidence type="ECO:0000256" key="1">
    <source>
        <dbReference type="PROSITE-ProRule" id="PRU00325"/>
    </source>
</evidence>
<gene>
    <name evidence="3" type="ORF">TCAL_15803</name>
</gene>
<name>A0A553NQJ1_TIGCA</name>
<organism evidence="3 4">
    <name type="scientific">Tigriopus californicus</name>
    <name type="common">Marine copepod</name>
    <dbReference type="NCBI Taxonomy" id="6832"/>
    <lineage>
        <taxon>Eukaryota</taxon>
        <taxon>Metazoa</taxon>
        <taxon>Ecdysozoa</taxon>
        <taxon>Arthropoda</taxon>
        <taxon>Crustacea</taxon>
        <taxon>Multicrustacea</taxon>
        <taxon>Hexanauplia</taxon>
        <taxon>Copepoda</taxon>
        <taxon>Harpacticoida</taxon>
        <taxon>Harpacticidae</taxon>
        <taxon>Tigriopus</taxon>
    </lineage>
</organism>
<evidence type="ECO:0000259" key="2">
    <source>
        <dbReference type="PROSITE" id="PS50966"/>
    </source>
</evidence>
<keyword evidence="4" id="KW-1185">Reference proteome</keyword>